<keyword evidence="1" id="KW-0418">Kinase</keyword>
<evidence type="ECO:0000313" key="2">
    <source>
        <dbReference type="Proteomes" id="UP000189818"/>
    </source>
</evidence>
<name>A0A1T5FQ72_9SPHN</name>
<dbReference type="OrthoDB" id="9813438at2"/>
<dbReference type="GO" id="GO:0016301">
    <property type="term" value="F:kinase activity"/>
    <property type="evidence" value="ECO:0007669"/>
    <property type="project" value="UniProtKB-KW"/>
</dbReference>
<dbReference type="Pfam" id="PF13589">
    <property type="entry name" value="HATPase_c_3"/>
    <property type="match status" value="1"/>
</dbReference>
<dbReference type="Gene3D" id="3.30.565.10">
    <property type="entry name" value="Histidine kinase-like ATPase, C-terminal domain"/>
    <property type="match status" value="1"/>
</dbReference>
<dbReference type="STRING" id="439228.SAMN06295920_110131"/>
<gene>
    <name evidence="1" type="ORF">SAMN06295920_110131</name>
</gene>
<sequence>MSKRYADATPHAASLIQSLRDIGYSCETALADIIDNAITAEAQTIEIMSDAGAAHPALAIIDNGLGMSVDELVEAMRPGSHNPLSERASGDLGRFGLGLKSASFSQCKRLTVISRQEGALCGAVWDLDEVANTNRWEIQLLEEFADIPWIDRLGPRGTLVLWEKMDRLAGGIETDQRKRAEYINRAISGAERHIRLVFHRFMSEGKPPLAIRLNERKLEPLDPFGTKFASHQEDREDSLELGRGTVTFQCFTLPHHKSITKAEWDDLGGPEGHLRSQGFYVYRGGRLIIAGSWLGLARQTELTKLCRIKVDIPNTMDADWKIDVKKASAQLPPPVRERMRLLVEKLSSTSKRTYQRRGQRLVDESIMPLWQRIQKDGAVIYRPDPAHPVFADFSARLPDELQADFANLIGLVGSSMPVAALHADFAGIPEEVLVDDVDEPALRQLAEAMIPRLLDQGITDDLIPTILKQIDPFNTNWPISEPIISDIIAKEKMDG</sequence>
<dbReference type="EMBL" id="FUYM01000010">
    <property type="protein sequence ID" value="SKB98277.1"/>
    <property type="molecule type" value="Genomic_DNA"/>
</dbReference>
<dbReference type="SUPFAM" id="SSF55874">
    <property type="entry name" value="ATPase domain of HSP90 chaperone/DNA topoisomerase II/histidine kinase"/>
    <property type="match status" value="1"/>
</dbReference>
<dbReference type="Proteomes" id="UP000189818">
    <property type="component" value="Unassembled WGS sequence"/>
</dbReference>
<accession>A0A1T5FQ72</accession>
<reference evidence="2" key="1">
    <citation type="submission" date="2017-02" db="EMBL/GenBank/DDBJ databases">
        <authorList>
            <person name="Varghese N."/>
            <person name="Submissions S."/>
        </authorList>
    </citation>
    <scope>NUCLEOTIDE SEQUENCE [LARGE SCALE GENOMIC DNA]</scope>
    <source>
        <strain evidence="2">UM2</strain>
    </source>
</reference>
<keyword evidence="1" id="KW-0808">Transferase</keyword>
<proteinExistence type="predicted"/>
<evidence type="ECO:0000313" key="1">
    <source>
        <dbReference type="EMBL" id="SKB98277.1"/>
    </source>
</evidence>
<dbReference type="InterPro" id="IPR036890">
    <property type="entry name" value="HATPase_C_sf"/>
</dbReference>
<dbReference type="AlphaFoldDB" id="A0A1T5FQ72"/>
<protein>
    <submittedName>
        <fullName evidence="1">Histidine kinase-, DNA gyrase B-, and HSP90-like ATPase</fullName>
    </submittedName>
</protein>
<keyword evidence="2" id="KW-1185">Reference proteome</keyword>
<organism evidence="1 2">
    <name type="scientific">Rhizorhabdus histidinilytica</name>
    <dbReference type="NCBI Taxonomy" id="439228"/>
    <lineage>
        <taxon>Bacteria</taxon>
        <taxon>Pseudomonadati</taxon>
        <taxon>Pseudomonadota</taxon>
        <taxon>Alphaproteobacteria</taxon>
        <taxon>Sphingomonadales</taxon>
        <taxon>Sphingomonadaceae</taxon>
        <taxon>Rhizorhabdus</taxon>
    </lineage>
</organism>
<dbReference type="RefSeq" id="WP_079649931.1">
    <property type="nucleotide sequence ID" value="NZ_JBHRVT010000003.1"/>
</dbReference>